<dbReference type="AlphaFoldDB" id="A0AAW1CUZ9"/>
<keyword evidence="1" id="KW-0812">Transmembrane</keyword>
<keyword evidence="3" id="KW-1185">Reference proteome</keyword>
<dbReference type="PANTHER" id="PTHR20921">
    <property type="entry name" value="TRANSMEMBRANE PROTEIN 222"/>
    <property type="match status" value="1"/>
</dbReference>
<organism evidence="2 3">
    <name type="scientific">Rhynocoris fuscipes</name>
    <dbReference type="NCBI Taxonomy" id="488301"/>
    <lineage>
        <taxon>Eukaryota</taxon>
        <taxon>Metazoa</taxon>
        <taxon>Ecdysozoa</taxon>
        <taxon>Arthropoda</taxon>
        <taxon>Hexapoda</taxon>
        <taxon>Insecta</taxon>
        <taxon>Pterygota</taxon>
        <taxon>Neoptera</taxon>
        <taxon>Paraneoptera</taxon>
        <taxon>Hemiptera</taxon>
        <taxon>Heteroptera</taxon>
        <taxon>Panheteroptera</taxon>
        <taxon>Cimicomorpha</taxon>
        <taxon>Reduviidae</taxon>
        <taxon>Harpactorinae</taxon>
        <taxon>Harpactorini</taxon>
        <taxon>Rhynocoris</taxon>
    </lineage>
</organism>
<sequence length="195" mass="23045">MYDLSDIRETLIPRNKGKYRYPYSIVWTKIWPLTWFFPFIGHVGICTSKGVIRDFPTSYVVLKDDLAYGYPMKIWKLDPYKAIFDWDTSIAVTVKIFERREFDIYRNNCYSMVVYALNEMHYAGKNDWKGIDILLGTILFGRYIDCSTAMKTLLPSFSIFVSIATIITTIWILLYNSVLFHLYFRLLNISLNFIK</sequence>
<keyword evidence="1" id="KW-0472">Membrane</keyword>
<gene>
    <name evidence="2" type="ORF">O3M35_012157</name>
</gene>
<dbReference type="PANTHER" id="PTHR20921:SF0">
    <property type="entry name" value="TRANSMEMBRANE PROTEIN 222"/>
    <property type="match status" value="1"/>
</dbReference>
<name>A0AAW1CUZ9_9HEMI</name>
<feature type="transmembrane region" description="Helical" evidence="1">
    <location>
        <begin position="159"/>
        <end position="184"/>
    </location>
</feature>
<reference evidence="2 3" key="1">
    <citation type="submission" date="2022-12" db="EMBL/GenBank/DDBJ databases">
        <title>Chromosome-level genome assembly of true bugs.</title>
        <authorList>
            <person name="Ma L."/>
            <person name="Li H."/>
        </authorList>
    </citation>
    <scope>NUCLEOTIDE SEQUENCE [LARGE SCALE GENOMIC DNA]</scope>
    <source>
        <strain evidence="2">Lab_2022b</strain>
    </source>
</reference>
<evidence type="ECO:0000313" key="2">
    <source>
        <dbReference type="EMBL" id="KAK9501434.1"/>
    </source>
</evidence>
<dbReference type="Proteomes" id="UP001461498">
    <property type="component" value="Unassembled WGS sequence"/>
</dbReference>
<keyword evidence="1" id="KW-1133">Transmembrane helix</keyword>
<accession>A0AAW1CUZ9</accession>
<evidence type="ECO:0000313" key="3">
    <source>
        <dbReference type="Proteomes" id="UP001461498"/>
    </source>
</evidence>
<dbReference type="InterPro" id="IPR008496">
    <property type="entry name" value="TMEM222/RTE1"/>
</dbReference>
<protein>
    <submittedName>
        <fullName evidence="2">Uncharacterized protein</fullName>
    </submittedName>
</protein>
<dbReference type="EMBL" id="JAPXFL010000009">
    <property type="protein sequence ID" value="KAK9501434.1"/>
    <property type="molecule type" value="Genomic_DNA"/>
</dbReference>
<dbReference type="Pfam" id="PF05608">
    <property type="entry name" value="RTE1"/>
    <property type="match status" value="2"/>
</dbReference>
<comment type="caution">
    <text evidence="2">The sequence shown here is derived from an EMBL/GenBank/DDBJ whole genome shotgun (WGS) entry which is preliminary data.</text>
</comment>
<proteinExistence type="predicted"/>
<evidence type="ECO:0000256" key="1">
    <source>
        <dbReference type="SAM" id="Phobius"/>
    </source>
</evidence>